<evidence type="ECO:0000313" key="2">
    <source>
        <dbReference type="EMBL" id="CAK5282087.1"/>
    </source>
</evidence>
<reference evidence="2" key="1">
    <citation type="submission" date="2023-11" db="EMBL/GenBank/DDBJ databases">
        <authorList>
            <person name="De Vega J J."/>
            <person name="De Vega J J."/>
        </authorList>
    </citation>
    <scope>NUCLEOTIDE SEQUENCE</scope>
</reference>
<dbReference type="InterPro" id="IPR000210">
    <property type="entry name" value="BTB/POZ_dom"/>
</dbReference>
<sequence>MNTPPGKPSAQSPHFYFRDRGMLILEAENVLFRVHEHFLHRDSPVLRDLVPTEISNTGPEAIFHLDGVKSKDLEHLLWLYYNPLITDYTAPRSTWLAILRLADRFSMTRPAQIALEHLMAPTATANTDPLERIMLCERPDMSRSDARDAYVRVCTREAALTAEEIARLSPAVVGIIGAARERILRMRSGLEDEVVEVVQRALEQAEGESD</sequence>
<dbReference type="Gene3D" id="3.30.710.10">
    <property type="entry name" value="Potassium Channel Kv1.1, Chain A"/>
    <property type="match status" value="1"/>
</dbReference>
<gene>
    <name evidence="2" type="ORF">MYCIT1_LOCUS33539</name>
</gene>
<dbReference type="SUPFAM" id="SSF54695">
    <property type="entry name" value="POZ domain"/>
    <property type="match status" value="1"/>
</dbReference>
<dbReference type="EMBL" id="CAVNYO010000446">
    <property type="protein sequence ID" value="CAK5282087.1"/>
    <property type="molecule type" value="Genomic_DNA"/>
</dbReference>
<keyword evidence="3" id="KW-1185">Reference proteome</keyword>
<organism evidence="2 3">
    <name type="scientific">Mycena citricolor</name>
    <dbReference type="NCBI Taxonomy" id="2018698"/>
    <lineage>
        <taxon>Eukaryota</taxon>
        <taxon>Fungi</taxon>
        <taxon>Dikarya</taxon>
        <taxon>Basidiomycota</taxon>
        <taxon>Agaricomycotina</taxon>
        <taxon>Agaricomycetes</taxon>
        <taxon>Agaricomycetidae</taxon>
        <taxon>Agaricales</taxon>
        <taxon>Marasmiineae</taxon>
        <taxon>Mycenaceae</taxon>
        <taxon>Mycena</taxon>
    </lineage>
</organism>
<name>A0AAD2Q7D0_9AGAR</name>
<feature type="domain" description="BTB" evidence="1">
    <location>
        <begin position="24"/>
        <end position="118"/>
    </location>
</feature>
<dbReference type="AlphaFoldDB" id="A0AAD2Q7D0"/>
<dbReference type="InterPro" id="IPR011333">
    <property type="entry name" value="SKP1/BTB/POZ_sf"/>
</dbReference>
<proteinExistence type="predicted"/>
<evidence type="ECO:0000259" key="1">
    <source>
        <dbReference type="Pfam" id="PF00651"/>
    </source>
</evidence>
<evidence type="ECO:0000313" key="3">
    <source>
        <dbReference type="Proteomes" id="UP001295794"/>
    </source>
</evidence>
<comment type="caution">
    <text evidence="2">The sequence shown here is derived from an EMBL/GenBank/DDBJ whole genome shotgun (WGS) entry which is preliminary data.</text>
</comment>
<dbReference type="Proteomes" id="UP001295794">
    <property type="component" value="Unassembled WGS sequence"/>
</dbReference>
<protein>
    <recommendedName>
        <fullName evidence="1">BTB domain-containing protein</fullName>
    </recommendedName>
</protein>
<dbReference type="Pfam" id="PF00651">
    <property type="entry name" value="BTB"/>
    <property type="match status" value="1"/>
</dbReference>
<accession>A0AAD2Q7D0</accession>